<proteinExistence type="predicted"/>
<reference evidence="2" key="1">
    <citation type="journal article" date="2023" name="Nat. Plants">
        <title>Single-cell RNA sequencing provides a high-resolution roadmap for understanding the multicellular compartmentation of specialized metabolism.</title>
        <authorList>
            <person name="Sun S."/>
            <person name="Shen X."/>
            <person name="Li Y."/>
            <person name="Li Y."/>
            <person name="Wang S."/>
            <person name="Li R."/>
            <person name="Zhang H."/>
            <person name="Shen G."/>
            <person name="Guo B."/>
            <person name="Wei J."/>
            <person name="Xu J."/>
            <person name="St-Pierre B."/>
            <person name="Chen S."/>
            <person name="Sun C."/>
        </authorList>
    </citation>
    <scope>NUCLEOTIDE SEQUENCE [LARGE SCALE GENOMIC DNA]</scope>
</reference>
<dbReference type="EMBL" id="CM044701">
    <property type="protein sequence ID" value="KAI5680755.1"/>
    <property type="molecule type" value="Genomic_DNA"/>
</dbReference>
<comment type="caution">
    <text evidence="1">The sequence shown here is derived from an EMBL/GenBank/DDBJ whole genome shotgun (WGS) entry which is preliminary data.</text>
</comment>
<protein>
    <submittedName>
        <fullName evidence="1">Uncharacterized protein</fullName>
    </submittedName>
</protein>
<evidence type="ECO:0000313" key="1">
    <source>
        <dbReference type="EMBL" id="KAI5680755.1"/>
    </source>
</evidence>
<gene>
    <name evidence="1" type="ORF">M9H77_01982</name>
</gene>
<evidence type="ECO:0000313" key="2">
    <source>
        <dbReference type="Proteomes" id="UP001060085"/>
    </source>
</evidence>
<dbReference type="Proteomes" id="UP001060085">
    <property type="component" value="Linkage Group LG01"/>
</dbReference>
<name>A0ACC0C795_CATRO</name>
<organism evidence="1 2">
    <name type="scientific">Catharanthus roseus</name>
    <name type="common">Madagascar periwinkle</name>
    <name type="synonym">Vinca rosea</name>
    <dbReference type="NCBI Taxonomy" id="4058"/>
    <lineage>
        <taxon>Eukaryota</taxon>
        <taxon>Viridiplantae</taxon>
        <taxon>Streptophyta</taxon>
        <taxon>Embryophyta</taxon>
        <taxon>Tracheophyta</taxon>
        <taxon>Spermatophyta</taxon>
        <taxon>Magnoliopsida</taxon>
        <taxon>eudicotyledons</taxon>
        <taxon>Gunneridae</taxon>
        <taxon>Pentapetalae</taxon>
        <taxon>asterids</taxon>
        <taxon>lamiids</taxon>
        <taxon>Gentianales</taxon>
        <taxon>Apocynaceae</taxon>
        <taxon>Rauvolfioideae</taxon>
        <taxon>Vinceae</taxon>
        <taxon>Catharanthinae</taxon>
        <taxon>Catharanthus</taxon>
    </lineage>
</organism>
<keyword evidence="2" id="KW-1185">Reference proteome</keyword>
<sequence>MGFSKNEEGMLVRGEQESDEEEEEEEEEDEEQDTMNVDKEVSEEESEEETFRREMRQKKRQERVEEGQSCRGMSQLMEMIASMQASMNIYFDALDGKISDIQERVMRTKDAQRSLKENLQRSKRSQKTTRFCEDEVIKLKIVKTRRMFRDSFISSLEEIIFEKLSLKNQVLLIKL</sequence>
<accession>A0ACC0C795</accession>